<evidence type="ECO:0000313" key="1">
    <source>
        <dbReference type="EMBL" id="KAF2204975.1"/>
    </source>
</evidence>
<dbReference type="OrthoDB" id="3550957at2759"/>
<organism evidence="1 2">
    <name type="scientific">Delitschia confertaspora ATCC 74209</name>
    <dbReference type="NCBI Taxonomy" id="1513339"/>
    <lineage>
        <taxon>Eukaryota</taxon>
        <taxon>Fungi</taxon>
        <taxon>Dikarya</taxon>
        <taxon>Ascomycota</taxon>
        <taxon>Pezizomycotina</taxon>
        <taxon>Dothideomycetes</taxon>
        <taxon>Pleosporomycetidae</taxon>
        <taxon>Pleosporales</taxon>
        <taxon>Delitschiaceae</taxon>
        <taxon>Delitschia</taxon>
    </lineage>
</organism>
<dbReference type="GO" id="GO:0043332">
    <property type="term" value="C:mating projection tip"/>
    <property type="evidence" value="ECO:0007669"/>
    <property type="project" value="TreeGrafter"/>
</dbReference>
<name>A0A9P4JTS2_9PLEO</name>
<dbReference type="Proteomes" id="UP000799536">
    <property type="component" value="Unassembled WGS sequence"/>
</dbReference>
<dbReference type="GO" id="GO:0000747">
    <property type="term" value="P:conjugation with cellular fusion"/>
    <property type="evidence" value="ECO:0007669"/>
    <property type="project" value="TreeGrafter"/>
</dbReference>
<dbReference type="InterPro" id="IPR033481">
    <property type="entry name" value="Dni1/Fig1"/>
</dbReference>
<sequence>MYRAVLRRLRSLRSFHYMIIAALLIVLLCHCLLLSGNNPTHLPLSHIYILSLYYTAPLKQHADAPVGLNKLEVRAGYYGICVRTAEFPSQCSSAYGRLPLNIRSLPDPYHIIPIASNFKNEVLFPVIICFNSPVHYRTFHFSGLD</sequence>
<dbReference type="EMBL" id="ML993865">
    <property type="protein sequence ID" value="KAF2204975.1"/>
    <property type="molecule type" value="Genomic_DNA"/>
</dbReference>
<accession>A0A9P4JTS2</accession>
<gene>
    <name evidence="1" type="ORF">GQ43DRAFT_95969</name>
</gene>
<comment type="caution">
    <text evidence="1">The sequence shown here is derived from an EMBL/GenBank/DDBJ whole genome shotgun (WGS) entry which is preliminary data.</text>
</comment>
<evidence type="ECO:0000313" key="2">
    <source>
        <dbReference type="Proteomes" id="UP000799536"/>
    </source>
</evidence>
<dbReference type="PANTHER" id="PTHR28092">
    <property type="entry name" value="FACTOR-INDUCED GENE 1 PROTEIN"/>
    <property type="match status" value="1"/>
</dbReference>
<dbReference type="AlphaFoldDB" id="A0A9P4JTS2"/>
<dbReference type="GO" id="GO:0016020">
    <property type="term" value="C:membrane"/>
    <property type="evidence" value="ECO:0007669"/>
    <property type="project" value="InterPro"/>
</dbReference>
<proteinExistence type="predicted"/>
<protein>
    <submittedName>
        <fullName evidence="1">Uncharacterized protein</fullName>
    </submittedName>
</protein>
<dbReference type="PANTHER" id="PTHR28092:SF1">
    <property type="entry name" value="FACTOR-INDUCED GENE 1 PROTEIN"/>
    <property type="match status" value="1"/>
</dbReference>
<reference evidence="1" key="1">
    <citation type="journal article" date="2020" name="Stud. Mycol.">
        <title>101 Dothideomycetes genomes: a test case for predicting lifestyles and emergence of pathogens.</title>
        <authorList>
            <person name="Haridas S."/>
            <person name="Albert R."/>
            <person name="Binder M."/>
            <person name="Bloem J."/>
            <person name="Labutti K."/>
            <person name="Salamov A."/>
            <person name="Andreopoulos B."/>
            <person name="Baker S."/>
            <person name="Barry K."/>
            <person name="Bills G."/>
            <person name="Bluhm B."/>
            <person name="Cannon C."/>
            <person name="Castanera R."/>
            <person name="Culley D."/>
            <person name="Daum C."/>
            <person name="Ezra D."/>
            <person name="Gonzalez J."/>
            <person name="Henrissat B."/>
            <person name="Kuo A."/>
            <person name="Liang C."/>
            <person name="Lipzen A."/>
            <person name="Lutzoni F."/>
            <person name="Magnuson J."/>
            <person name="Mondo S."/>
            <person name="Nolan M."/>
            <person name="Ohm R."/>
            <person name="Pangilinan J."/>
            <person name="Park H.-J."/>
            <person name="Ramirez L."/>
            <person name="Alfaro M."/>
            <person name="Sun H."/>
            <person name="Tritt A."/>
            <person name="Yoshinaga Y."/>
            <person name="Zwiers L.-H."/>
            <person name="Turgeon B."/>
            <person name="Goodwin S."/>
            <person name="Spatafora J."/>
            <person name="Crous P."/>
            <person name="Grigoriev I."/>
        </authorList>
    </citation>
    <scope>NUCLEOTIDE SEQUENCE</scope>
    <source>
        <strain evidence="1">ATCC 74209</strain>
    </source>
</reference>
<keyword evidence="2" id="KW-1185">Reference proteome</keyword>
<dbReference type="Pfam" id="PF12351">
    <property type="entry name" value="Fig1"/>
    <property type="match status" value="1"/>
</dbReference>